<dbReference type="Proteomes" id="UP000003316">
    <property type="component" value="Unassembled WGS sequence"/>
</dbReference>
<reference evidence="1 2" key="1">
    <citation type="submission" date="2010-09" db="EMBL/GenBank/DDBJ databases">
        <authorList>
            <person name="Daugherty S.C."/>
            <person name="Tallon L.J."/>
            <person name="Jones K.M."/>
            <person name="Liu X."/>
            <person name="Kilian M."/>
            <person name="Tettelin H."/>
        </authorList>
    </citation>
    <scope>NUCLEOTIDE SEQUENCE [LARGE SCALE GENOMIC DNA]</scope>
    <source>
        <strain evidence="1 2">SK597</strain>
    </source>
</reference>
<accession>E1LST4</accession>
<dbReference type="EMBL" id="AEDV01000051">
    <property type="protein sequence ID" value="EFO00466.1"/>
    <property type="molecule type" value="Genomic_DNA"/>
</dbReference>
<name>E1LST4_STRMT</name>
<dbReference type="eggNOG" id="COG2333">
    <property type="taxonomic scope" value="Bacteria"/>
</dbReference>
<sequence length="48" mass="5816">MGEDYDFPDGSNPRYPDRWGITMDNDQVLEDRWFRHLKQVGIEKLDFI</sequence>
<evidence type="ECO:0000313" key="2">
    <source>
        <dbReference type="Proteomes" id="UP000003316"/>
    </source>
</evidence>
<proteinExistence type="predicted"/>
<dbReference type="AlphaFoldDB" id="E1LST4"/>
<organism evidence="1 2">
    <name type="scientific">Streptococcus mitis SK597</name>
    <dbReference type="NCBI Taxonomy" id="585204"/>
    <lineage>
        <taxon>Bacteria</taxon>
        <taxon>Bacillati</taxon>
        <taxon>Bacillota</taxon>
        <taxon>Bacilli</taxon>
        <taxon>Lactobacillales</taxon>
        <taxon>Streptococcaceae</taxon>
        <taxon>Streptococcus</taxon>
        <taxon>Streptococcus mitis group</taxon>
    </lineage>
</organism>
<evidence type="ECO:0000313" key="1">
    <source>
        <dbReference type="EMBL" id="EFO00466.1"/>
    </source>
</evidence>
<protein>
    <submittedName>
        <fullName evidence="1">Choline binding protein E</fullName>
    </submittedName>
</protein>
<gene>
    <name evidence="1" type="ORF">SMSK597_1043</name>
</gene>
<comment type="caution">
    <text evidence="1">The sequence shown here is derived from an EMBL/GenBank/DDBJ whole genome shotgun (WGS) entry which is preliminary data.</text>
</comment>